<dbReference type="EMBL" id="CP022535">
    <property type="protein sequence ID" value="ASP28416.1"/>
    <property type="molecule type" value="Genomic_DNA"/>
</dbReference>
<dbReference type="RefSeq" id="WP_094049124.1">
    <property type="nucleotide sequence ID" value="NZ_CP022535.1"/>
</dbReference>
<sequence length="338" mass="39940">MSNNMKRYKYNILRVLLTILLLPYILIKSNKYFKSFKDFCYTYPKFGRYEGNNEYYKQIPTDTNTLEYHYWDLKKMNIKINSFQKNELVEFSLETKKGTISCLKAQVNNSNKWAIGLHGWTEDKYLALRLVRHYYENGYNILTFDAYAHGKSYGKFTDIGYSSIEMIDEIINFISKENEVKSIGLIGNSMGASTSVFYSQTGKYKNKINWVISDCGFSNIKLQYRYYIQNNLFKKPWWLISLGFIKKFSKITKTNQNKYNLLKLMKLNSTTPILFVHGKGDSFISYEMSLDLYNYKIKKETSILSDLWTPDGSKHVYLISDYHKEYLERTLVFSKSNN</sequence>
<feature type="domain" description="AB hydrolase-1" evidence="1">
    <location>
        <begin position="117"/>
        <end position="235"/>
    </location>
</feature>
<dbReference type="InterPro" id="IPR000073">
    <property type="entry name" value="AB_hydrolase_1"/>
</dbReference>
<dbReference type="Proteomes" id="UP000203229">
    <property type="component" value="Chromosome"/>
</dbReference>
<proteinExistence type="predicted"/>
<gene>
    <name evidence="2" type="ORF">SCORR_v1c06440</name>
</gene>
<dbReference type="Gene3D" id="3.40.50.1820">
    <property type="entry name" value="alpha/beta hydrolase"/>
    <property type="match status" value="1"/>
</dbReference>
<evidence type="ECO:0000313" key="2">
    <source>
        <dbReference type="EMBL" id="ASP28416.1"/>
    </source>
</evidence>
<reference evidence="2 3" key="1">
    <citation type="submission" date="2017-07" db="EMBL/GenBank/DDBJ databases">
        <title>Complete genome sequence of Spiroplasma corruscae EC-1 (DSM 19793).</title>
        <authorList>
            <person name="Tsai Y.-M."/>
            <person name="Lo W.-S."/>
            <person name="Kuo C.-H."/>
        </authorList>
    </citation>
    <scope>NUCLEOTIDE SEQUENCE [LARGE SCALE GENOMIC DNA]</scope>
    <source>
        <strain evidence="2 3">EC-1</strain>
    </source>
</reference>
<keyword evidence="3" id="KW-1185">Reference proteome</keyword>
<dbReference type="Pfam" id="PF00561">
    <property type="entry name" value="Abhydrolase_1"/>
    <property type="match status" value="1"/>
</dbReference>
<dbReference type="KEGG" id="scou:SCORR_v1c06440"/>
<dbReference type="SUPFAM" id="SSF53474">
    <property type="entry name" value="alpha/beta-Hydrolases"/>
    <property type="match status" value="1"/>
</dbReference>
<protein>
    <recommendedName>
        <fullName evidence="1">AB hydrolase-1 domain-containing protein</fullName>
    </recommendedName>
</protein>
<dbReference type="PANTHER" id="PTHR43358:SF4">
    <property type="entry name" value="ALPHA_BETA HYDROLASE FOLD-1 DOMAIN-CONTAINING PROTEIN"/>
    <property type="match status" value="1"/>
</dbReference>
<dbReference type="PANTHER" id="PTHR43358">
    <property type="entry name" value="ALPHA/BETA-HYDROLASE"/>
    <property type="match status" value="1"/>
</dbReference>
<dbReference type="OrthoDB" id="9776685at2"/>
<dbReference type="InterPro" id="IPR052920">
    <property type="entry name" value="DNA-binding_regulatory"/>
</dbReference>
<evidence type="ECO:0000259" key="1">
    <source>
        <dbReference type="Pfam" id="PF00561"/>
    </source>
</evidence>
<dbReference type="AlphaFoldDB" id="A0A222EPP7"/>
<organism evidence="2 3">
    <name type="scientific">Spiroplasma corruscae</name>
    <dbReference type="NCBI Taxonomy" id="216934"/>
    <lineage>
        <taxon>Bacteria</taxon>
        <taxon>Bacillati</taxon>
        <taxon>Mycoplasmatota</taxon>
        <taxon>Mollicutes</taxon>
        <taxon>Entomoplasmatales</taxon>
        <taxon>Spiroplasmataceae</taxon>
        <taxon>Spiroplasma</taxon>
    </lineage>
</organism>
<name>A0A222EPP7_9MOLU</name>
<evidence type="ECO:0000313" key="3">
    <source>
        <dbReference type="Proteomes" id="UP000203229"/>
    </source>
</evidence>
<dbReference type="InterPro" id="IPR029058">
    <property type="entry name" value="AB_hydrolase_fold"/>
</dbReference>
<accession>A0A222EPP7</accession>